<comment type="similarity">
    <text evidence="1">Belongs to the FlgD family.</text>
</comment>
<evidence type="ECO:0000313" key="7">
    <source>
        <dbReference type="Proteomes" id="UP000316921"/>
    </source>
</evidence>
<dbReference type="EMBL" id="CP036287">
    <property type="protein sequence ID" value="QDU70087.1"/>
    <property type="molecule type" value="Genomic_DNA"/>
</dbReference>
<proteinExistence type="inferred from homology"/>
<comment type="function">
    <text evidence="4">Required for flagellar hook formation. May act as a scaffolding protein.</text>
</comment>
<evidence type="ECO:0000256" key="2">
    <source>
        <dbReference type="ARBA" id="ARBA00016013"/>
    </source>
</evidence>
<evidence type="ECO:0000313" key="6">
    <source>
        <dbReference type="EMBL" id="QDU70087.1"/>
    </source>
</evidence>
<dbReference type="GO" id="GO:0044781">
    <property type="term" value="P:bacterial-type flagellum organization"/>
    <property type="evidence" value="ECO:0007669"/>
    <property type="project" value="UniProtKB-KW"/>
</dbReference>
<evidence type="ECO:0000256" key="5">
    <source>
        <dbReference type="SAM" id="MobiDB-lite"/>
    </source>
</evidence>
<name>A0A518BSY6_9BACT</name>
<dbReference type="InterPro" id="IPR005648">
    <property type="entry name" value="FlgD"/>
</dbReference>
<evidence type="ECO:0000256" key="4">
    <source>
        <dbReference type="ARBA" id="ARBA00024746"/>
    </source>
</evidence>
<reference evidence="6 7" key="1">
    <citation type="submission" date="2019-02" db="EMBL/GenBank/DDBJ databases">
        <title>Deep-cultivation of Planctomycetes and their phenomic and genomic characterization uncovers novel biology.</title>
        <authorList>
            <person name="Wiegand S."/>
            <person name="Jogler M."/>
            <person name="Boedeker C."/>
            <person name="Pinto D."/>
            <person name="Vollmers J."/>
            <person name="Rivas-Marin E."/>
            <person name="Kohn T."/>
            <person name="Peeters S.H."/>
            <person name="Heuer A."/>
            <person name="Rast P."/>
            <person name="Oberbeckmann S."/>
            <person name="Bunk B."/>
            <person name="Jeske O."/>
            <person name="Meyerdierks A."/>
            <person name="Storesund J.E."/>
            <person name="Kallscheuer N."/>
            <person name="Luecker S."/>
            <person name="Lage O.M."/>
            <person name="Pohl T."/>
            <person name="Merkel B.J."/>
            <person name="Hornburger P."/>
            <person name="Mueller R.-W."/>
            <person name="Bruemmer F."/>
            <person name="Labrenz M."/>
            <person name="Spormann A.M."/>
            <person name="Op den Camp H."/>
            <person name="Overmann J."/>
            <person name="Amann R."/>
            <person name="Jetten M.S.M."/>
            <person name="Mascher T."/>
            <person name="Medema M.H."/>
            <person name="Devos D.P."/>
            <person name="Kaster A.-K."/>
            <person name="Ovreas L."/>
            <person name="Rohde M."/>
            <person name="Galperin M.Y."/>
            <person name="Jogler C."/>
        </authorList>
    </citation>
    <scope>NUCLEOTIDE SEQUENCE [LARGE SCALE GENOMIC DNA]</scope>
    <source>
        <strain evidence="6 7">Pla133</strain>
    </source>
</reference>
<dbReference type="RefSeq" id="WP_145070595.1">
    <property type="nucleotide sequence ID" value="NZ_CP036287.1"/>
</dbReference>
<keyword evidence="7" id="KW-1185">Reference proteome</keyword>
<accession>A0A518BSY6</accession>
<feature type="region of interest" description="Disordered" evidence="5">
    <location>
        <begin position="145"/>
        <end position="169"/>
    </location>
</feature>
<evidence type="ECO:0000256" key="3">
    <source>
        <dbReference type="ARBA" id="ARBA00022795"/>
    </source>
</evidence>
<dbReference type="Pfam" id="PF03963">
    <property type="entry name" value="FlgD"/>
    <property type="match status" value="1"/>
</dbReference>
<dbReference type="AlphaFoldDB" id="A0A518BSY6"/>
<dbReference type="KEGG" id="pbap:Pla133_52100"/>
<keyword evidence="3" id="KW-1005">Bacterial flagellum biogenesis</keyword>
<dbReference type="Proteomes" id="UP000316921">
    <property type="component" value="Chromosome"/>
</dbReference>
<organism evidence="6 7">
    <name type="scientific">Engelhardtia mirabilis</name>
    <dbReference type="NCBI Taxonomy" id="2528011"/>
    <lineage>
        <taxon>Bacteria</taxon>
        <taxon>Pseudomonadati</taxon>
        <taxon>Planctomycetota</taxon>
        <taxon>Planctomycetia</taxon>
        <taxon>Planctomycetia incertae sedis</taxon>
        <taxon>Engelhardtia</taxon>
    </lineage>
</organism>
<evidence type="ECO:0000256" key="1">
    <source>
        <dbReference type="ARBA" id="ARBA00010577"/>
    </source>
</evidence>
<protein>
    <recommendedName>
        <fullName evidence="2">Basal-body rod modification protein FlgD</fullName>
    </recommendedName>
</protein>
<sequence>MEINATSPTSTTSSSGLAGSKELDREAFMKLLVSQLENQDPMEPVKNEDFVAQLATFSSLEQLESMNSGIEGLLFMSQADSIVSQLAEGSALIGKEIGWTDPDTGAGNTGIVDSVKVQDGIASLISGPVSVPLFWVETVHEAGADGGSDAAGTTVDNASDSETDTETSA</sequence>
<gene>
    <name evidence="6" type="primary">flgD</name>
    <name evidence="6" type="ORF">Pla133_52100</name>
</gene>
<feature type="compositionally biased region" description="Acidic residues" evidence="5">
    <location>
        <begin position="159"/>
        <end position="169"/>
    </location>
</feature>